<feature type="chain" id="PRO_5039177931" description="DUF3558 domain-containing protein" evidence="2">
    <location>
        <begin position="27"/>
        <end position="186"/>
    </location>
</feature>
<reference evidence="3 4" key="1">
    <citation type="submission" date="2016-10" db="EMBL/GenBank/DDBJ databases">
        <authorList>
            <person name="de Groot N.N."/>
        </authorList>
    </citation>
    <scope>NUCLEOTIDE SEQUENCE [LARGE SCALE GENOMIC DNA]</scope>
    <source>
        <strain evidence="3 4">DSM 44993</strain>
    </source>
</reference>
<dbReference type="PROSITE" id="PS51257">
    <property type="entry name" value="PROKAR_LIPOPROTEIN"/>
    <property type="match status" value="1"/>
</dbReference>
<evidence type="ECO:0000256" key="2">
    <source>
        <dbReference type="SAM" id="SignalP"/>
    </source>
</evidence>
<protein>
    <recommendedName>
        <fullName evidence="5">DUF3558 domain-containing protein</fullName>
    </recommendedName>
</protein>
<dbReference type="STRING" id="394193.SAMN04489732_105301"/>
<dbReference type="OrthoDB" id="3636728at2"/>
<feature type="region of interest" description="Disordered" evidence="1">
    <location>
        <begin position="22"/>
        <end position="53"/>
    </location>
</feature>
<organism evidence="3 4">
    <name type="scientific">Amycolatopsis saalfeldensis</name>
    <dbReference type="NCBI Taxonomy" id="394193"/>
    <lineage>
        <taxon>Bacteria</taxon>
        <taxon>Bacillati</taxon>
        <taxon>Actinomycetota</taxon>
        <taxon>Actinomycetes</taxon>
        <taxon>Pseudonocardiales</taxon>
        <taxon>Pseudonocardiaceae</taxon>
        <taxon>Amycolatopsis</taxon>
    </lineage>
</organism>
<evidence type="ECO:0008006" key="5">
    <source>
        <dbReference type="Google" id="ProtNLM"/>
    </source>
</evidence>
<dbReference type="RefSeq" id="WP_091617370.1">
    <property type="nucleotide sequence ID" value="NZ_FOEF01000005.1"/>
</dbReference>
<dbReference type="AlphaFoldDB" id="A0A1H8WLR2"/>
<evidence type="ECO:0000313" key="3">
    <source>
        <dbReference type="EMBL" id="SEP28377.1"/>
    </source>
</evidence>
<dbReference type="Proteomes" id="UP000198582">
    <property type="component" value="Unassembled WGS sequence"/>
</dbReference>
<evidence type="ECO:0000313" key="4">
    <source>
        <dbReference type="Proteomes" id="UP000198582"/>
    </source>
</evidence>
<keyword evidence="2" id="KW-0732">Signal</keyword>
<dbReference type="InterPro" id="IPR024520">
    <property type="entry name" value="DUF3558"/>
</dbReference>
<keyword evidence="4" id="KW-1185">Reference proteome</keyword>
<gene>
    <name evidence="3" type="ORF">SAMN04489732_105301</name>
</gene>
<sequence length="186" mass="18688">MRAYPVALLLAAAAALTACSSGDQQAAAPSSAPPSSKPASPSSQAKQKQEPCTLLSASEVSQAINIPGVTSQKGPDQTNAASGGQATSCEYLVGGKQAGALAVTRYEGRQAKPADMIAAIKKAKPGAVDVPGFPDGAVFYLDEQKTATLAAAKLSGGVPTLVNYTGPVKMTQQMMVPLVKTAVTAA</sequence>
<dbReference type="Pfam" id="PF12079">
    <property type="entry name" value="DUF3558"/>
    <property type="match status" value="1"/>
</dbReference>
<accession>A0A1H8WLR2</accession>
<name>A0A1H8WLR2_9PSEU</name>
<feature type="signal peptide" evidence="2">
    <location>
        <begin position="1"/>
        <end position="26"/>
    </location>
</feature>
<proteinExistence type="predicted"/>
<dbReference type="EMBL" id="FOEF01000005">
    <property type="protein sequence ID" value="SEP28377.1"/>
    <property type="molecule type" value="Genomic_DNA"/>
</dbReference>
<feature type="compositionally biased region" description="Low complexity" evidence="1">
    <location>
        <begin position="37"/>
        <end position="46"/>
    </location>
</feature>
<evidence type="ECO:0000256" key="1">
    <source>
        <dbReference type="SAM" id="MobiDB-lite"/>
    </source>
</evidence>